<proteinExistence type="predicted"/>
<reference evidence="1" key="3">
    <citation type="submission" date="2022-06" db="UniProtKB">
        <authorList>
            <consortium name="EnsemblPlants"/>
        </authorList>
    </citation>
    <scope>IDENTIFICATION</scope>
</reference>
<name>A0A8R7QW13_TRIUA</name>
<sequence length="152" mass="17490">MARYSIDVLRMCANRFHAQVASGAEVAILGGHVLFLGIFQLDWIDFSAANLRSNLLPRISAYTFPMVKKLVQLLRDNPGFYRTRPEGYMESHHWEWHPLMADNSHDLFWRPPAVNRRTDAANPCHGMSMETREIEEQPVEVMHQQQDGVGDL</sequence>
<dbReference type="Proteomes" id="UP000015106">
    <property type="component" value="Chromosome 6"/>
</dbReference>
<accession>A0A8R7QW13</accession>
<protein>
    <submittedName>
        <fullName evidence="1">Uncharacterized protein</fullName>
    </submittedName>
</protein>
<dbReference type="EnsemblPlants" id="TuG1812G0600003901.01.T01">
    <property type="protein sequence ID" value="TuG1812G0600003901.01.T01"/>
    <property type="gene ID" value="TuG1812G0600003901.01"/>
</dbReference>
<reference evidence="1" key="2">
    <citation type="submission" date="2018-03" db="EMBL/GenBank/DDBJ databases">
        <title>The Triticum urartu genome reveals the dynamic nature of wheat genome evolution.</title>
        <authorList>
            <person name="Ling H."/>
            <person name="Ma B."/>
            <person name="Shi X."/>
            <person name="Liu H."/>
            <person name="Dong L."/>
            <person name="Sun H."/>
            <person name="Cao Y."/>
            <person name="Gao Q."/>
            <person name="Zheng S."/>
            <person name="Li Y."/>
            <person name="Yu Y."/>
            <person name="Du H."/>
            <person name="Qi M."/>
            <person name="Li Y."/>
            <person name="Yu H."/>
            <person name="Cui Y."/>
            <person name="Wang N."/>
            <person name="Chen C."/>
            <person name="Wu H."/>
            <person name="Zhao Y."/>
            <person name="Zhang J."/>
            <person name="Li Y."/>
            <person name="Zhou W."/>
            <person name="Zhang B."/>
            <person name="Hu W."/>
            <person name="Eijk M."/>
            <person name="Tang J."/>
            <person name="Witsenboer H."/>
            <person name="Zhao S."/>
            <person name="Li Z."/>
            <person name="Zhang A."/>
            <person name="Wang D."/>
            <person name="Liang C."/>
        </authorList>
    </citation>
    <scope>NUCLEOTIDE SEQUENCE [LARGE SCALE GENOMIC DNA]</scope>
    <source>
        <strain evidence="1">cv. G1812</strain>
    </source>
</reference>
<organism evidence="1 2">
    <name type="scientific">Triticum urartu</name>
    <name type="common">Red wild einkorn</name>
    <name type="synonym">Crithodium urartu</name>
    <dbReference type="NCBI Taxonomy" id="4572"/>
    <lineage>
        <taxon>Eukaryota</taxon>
        <taxon>Viridiplantae</taxon>
        <taxon>Streptophyta</taxon>
        <taxon>Embryophyta</taxon>
        <taxon>Tracheophyta</taxon>
        <taxon>Spermatophyta</taxon>
        <taxon>Magnoliopsida</taxon>
        <taxon>Liliopsida</taxon>
        <taxon>Poales</taxon>
        <taxon>Poaceae</taxon>
        <taxon>BOP clade</taxon>
        <taxon>Pooideae</taxon>
        <taxon>Triticodae</taxon>
        <taxon>Triticeae</taxon>
        <taxon>Triticinae</taxon>
        <taxon>Triticum</taxon>
    </lineage>
</organism>
<dbReference type="AlphaFoldDB" id="A0A8R7QW13"/>
<keyword evidence="2" id="KW-1185">Reference proteome</keyword>
<reference evidence="2" key="1">
    <citation type="journal article" date="2013" name="Nature">
        <title>Draft genome of the wheat A-genome progenitor Triticum urartu.</title>
        <authorList>
            <person name="Ling H.Q."/>
            <person name="Zhao S."/>
            <person name="Liu D."/>
            <person name="Wang J."/>
            <person name="Sun H."/>
            <person name="Zhang C."/>
            <person name="Fan H."/>
            <person name="Li D."/>
            <person name="Dong L."/>
            <person name="Tao Y."/>
            <person name="Gao C."/>
            <person name="Wu H."/>
            <person name="Li Y."/>
            <person name="Cui Y."/>
            <person name="Guo X."/>
            <person name="Zheng S."/>
            <person name="Wang B."/>
            <person name="Yu K."/>
            <person name="Liang Q."/>
            <person name="Yang W."/>
            <person name="Lou X."/>
            <person name="Chen J."/>
            <person name="Feng M."/>
            <person name="Jian J."/>
            <person name="Zhang X."/>
            <person name="Luo G."/>
            <person name="Jiang Y."/>
            <person name="Liu J."/>
            <person name="Wang Z."/>
            <person name="Sha Y."/>
            <person name="Zhang B."/>
            <person name="Wu H."/>
            <person name="Tang D."/>
            <person name="Shen Q."/>
            <person name="Xue P."/>
            <person name="Zou S."/>
            <person name="Wang X."/>
            <person name="Liu X."/>
            <person name="Wang F."/>
            <person name="Yang Y."/>
            <person name="An X."/>
            <person name="Dong Z."/>
            <person name="Zhang K."/>
            <person name="Zhang X."/>
            <person name="Luo M.C."/>
            <person name="Dvorak J."/>
            <person name="Tong Y."/>
            <person name="Wang J."/>
            <person name="Yang H."/>
            <person name="Li Z."/>
            <person name="Wang D."/>
            <person name="Zhang A."/>
            <person name="Wang J."/>
        </authorList>
    </citation>
    <scope>NUCLEOTIDE SEQUENCE</scope>
    <source>
        <strain evidence="2">cv. G1812</strain>
    </source>
</reference>
<evidence type="ECO:0000313" key="1">
    <source>
        <dbReference type="EnsemblPlants" id="TuG1812G0600003901.01.T01"/>
    </source>
</evidence>
<evidence type="ECO:0000313" key="2">
    <source>
        <dbReference type="Proteomes" id="UP000015106"/>
    </source>
</evidence>
<dbReference type="Gramene" id="TuG1812G0600003901.01.T01">
    <property type="protein sequence ID" value="TuG1812G0600003901.01.T01"/>
    <property type="gene ID" value="TuG1812G0600003901.01"/>
</dbReference>